<name>A0ABV0MY57_9TELE</name>
<dbReference type="Proteomes" id="UP001476798">
    <property type="component" value="Unassembled WGS sequence"/>
</dbReference>
<gene>
    <name evidence="2" type="ORF">GOODEAATRI_029090</name>
</gene>
<accession>A0ABV0MY57</accession>
<dbReference type="InterPro" id="IPR027267">
    <property type="entry name" value="AH/BAR_dom_sf"/>
</dbReference>
<feature type="non-terminal residue" evidence="2">
    <location>
        <position position="1"/>
    </location>
</feature>
<keyword evidence="1" id="KW-0175">Coiled coil</keyword>
<evidence type="ECO:0000256" key="1">
    <source>
        <dbReference type="ARBA" id="ARBA00023054"/>
    </source>
</evidence>
<comment type="caution">
    <text evidence="2">The sequence shown here is derived from an EMBL/GenBank/DDBJ whole genome shotgun (WGS) entry which is preliminary data.</text>
</comment>
<dbReference type="PANTHER" id="PTHR14166">
    <property type="entry name" value="SLIT-ROBO RHO GTPASE ACTIVATING PROTEIN"/>
    <property type="match status" value="1"/>
</dbReference>
<dbReference type="Gene3D" id="1.20.1270.60">
    <property type="entry name" value="Arfaptin homology (AH) domain/BAR domain"/>
    <property type="match status" value="1"/>
</dbReference>
<feature type="non-terminal residue" evidence="2">
    <location>
        <position position="129"/>
    </location>
</feature>
<dbReference type="EMBL" id="JAHRIO010014199">
    <property type="protein sequence ID" value="MEQ2163348.1"/>
    <property type="molecule type" value="Genomic_DNA"/>
</dbReference>
<reference evidence="2 3" key="1">
    <citation type="submission" date="2021-06" db="EMBL/GenBank/DDBJ databases">
        <authorList>
            <person name="Palmer J.M."/>
        </authorList>
    </citation>
    <scope>NUCLEOTIDE SEQUENCE [LARGE SCALE GENOMIC DNA]</scope>
    <source>
        <strain evidence="2 3">GA_2019</strain>
        <tissue evidence="2">Muscle</tissue>
    </source>
</reference>
<protein>
    <submittedName>
        <fullName evidence="2">Uncharacterized protein</fullName>
    </submittedName>
</protein>
<proteinExistence type="predicted"/>
<dbReference type="SUPFAM" id="SSF103657">
    <property type="entry name" value="BAR/IMD domain-like"/>
    <property type="match status" value="1"/>
</dbReference>
<evidence type="ECO:0000313" key="3">
    <source>
        <dbReference type="Proteomes" id="UP001476798"/>
    </source>
</evidence>
<keyword evidence="3" id="KW-1185">Reference proteome</keyword>
<evidence type="ECO:0000313" key="2">
    <source>
        <dbReference type="EMBL" id="MEQ2163348.1"/>
    </source>
</evidence>
<organism evidence="2 3">
    <name type="scientific">Goodea atripinnis</name>
    <dbReference type="NCBI Taxonomy" id="208336"/>
    <lineage>
        <taxon>Eukaryota</taxon>
        <taxon>Metazoa</taxon>
        <taxon>Chordata</taxon>
        <taxon>Craniata</taxon>
        <taxon>Vertebrata</taxon>
        <taxon>Euteleostomi</taxon>
        <taxon>Actinopterygii</taxon>
        <taxon>Neopterygii</taxon>
        <taxon>Teleostei</taxon>
        <taxon>Neoteleostei</taxon>
        <taxon>Acanthomorphata</taxon>
        <taxon>Ovalentaria</taxon>
        <taxon>Atherinomorphae</taxon>
        <taxon>Cyprinodontiformes</taxon>
        <taxon>Goodeidae</taxon>
        <taxon>Goodea</taxon>
    </lineage>
</organism>
<sequence>YHLSLGQVMQAYVSRQSWAQQNLNKGLQQLQEAVSGLDQSRDRDTLLQDHYNTFSMPLRFPYQPHEEDQAGKSMLTAKSSLLEGIGDNDLESSVGFGLSQVGSNENLTVKPSVARRRANLLEVENVYFT</sequence>
<dbReference type="InterPro" id="IPR051627">
    <property type="entry name" value="SLIT-ROBO_RhoGAP"/>
</dbReference>